<dbReference type="AlphaFoldDB" id="A0A830B7N0"/>
<keyword evidence="3" id="KW-1185">Reference proteome</keyword>
<proteinExistence type="predicted"/>
<dbReference type="Pfam" id="PF23156">
    <property type="entry name" value="DUF7054"/>
    <property type="match status" value="1"/>
</dbReference>
<dbReference type="OrthoDB" id="651546at2759"/>
<name>A0A830B7N0_9LAMI</name>
<dbReference type="Proteomes" id="UP000653305">
    <property type="component" value="Unassembled WGS sequence"/>
</dbReference>
<protein>
    <submittedName>
        <fullName evidence="2">Uncharacterized protein at4g22758</fullName>
    </submittedName>
</protein>
<accession>A0A830B7N0</accession>
<reference evidence="2" key="1">
    <citation type="submission" date="2020-07" db="EMBL/GenBank/DDBJ databases">
        <title>Ethylene signaling mediates host invasion by parasitic plants.</title>
        <authorList>
            <person name="Yoshida S."/>
        </authorList>
    </citation>
    <scope>NUCLEOTIDE SEQUENCE</scope>
    <source>
        <strain evidence="2">Okayama</strain>
    </source>
</reference>
<evidence type="ECO:0000259" key="1">
    <source>
        <dbReference type="Pfam" id="PF23156"/>
    </source>
</evidence>
<dbReference type="EMBL" id="BMAC01000034">
    <property type="protein sequence ID" value="GFP81822.1"/>
    <property type="molecule type" value="Genomic_DNA"/>
</dbReference>
<feature type="domain" description="DUF7054" evidence="1">
    <location>
        <begin position="26"/>
        <end position="108"/>
    </location>
</feature>
<organism evidence="2 3">
    <name type="scientific">Phtheirospermum japonicum</name>
    <dbReference type="NCBI Taxonomy" id="374723"/>
    <lineage>
        <taxon>Eukaryota</taxon>
        <taxon>Viridiplantae</taxon>
        <taxon>Streptophyta</taxon>
        <taxon>Embryophyta</taxon>
        <taxon>Tracheophyta</taxon>
        <taxon>Spermatophyta</taxon>
        <taxon>Magnoliopsida</taxon>
        <taxon>eudicotyledons</taxon>
        <taxon>Gunneridae</taxon>
        <taxon>Pentapetalae</taxon>
        <taxon>asterids</taxon>
        <taxon>lamiids</taxon>
        <taxon>Lamiales</taxon>
        <taxon>Orobanchaceae</taxon>
        <taxon>Orobanchaceae incertae sedis</taxon>
        <taxon>Phtheirospermum</taxon>
    </lineage>
</organism>
<evidence type="ECO:0000313" key="3">
    <source>
        <dbReference type="Proteomes" id="UP000653305"/>
    </source>
</evidence>
<dbReference type="PANTHER" id="PTHR33270:SF7">
    <property type="entry name" value="SNRNP25 UBIQUITIN-LIKE DOMAIN-CONTAINING PROTEIN"/>
    <property type="match status" value="1"/>
</dbReference>
<evidence type="ECO:0000313" key="2">
    <source>
        <dbReference type="EMBL" id="GFP81822.1"/>
    </source>
</evidence>
<dbReference type="PANTHER" id="PTHR33270">
    <property type="entry name" value="BNAC05G50380D PROTEIN"/>
    <property type="match status" value="1"/>
</dbReference>
<sequence length="116" mass="12985">MDSLSSEFGRPKTGGSEGENIQSYLTKALFNVNIQNGLGPVQVVMRPENTATELIKAAMAIYVKEKRRPLLETCDPGCYELHYSQFSLESLKPEEKLMNLGSRNFFLCPKVTHSTL</sequence>
<comment type="caution">
    <text evidence="2">The sequence shown here is derived from an EMBL/GenBank/DDBJ whole genome shotgun (WGS) entry which is preliminary data.</text>
</comment>
<dbReference type="InterPro" id="IPR055482">
    <property type="entry name" value="DUF7054"/>
</dbReference>
<gene>
    <name evidence="2" type="ORF">PHJA_000325500</name>
</gene>
<dbReference type="InterPro" id="IPR040358">
    <property type="entry name" value="At4g22758-like"/>
</dbReference>